<accession>A0A4V6DKZ1</accession>
<comment type="caution">
    <text evidence="1">The sequence shown here is derived from an EMBL/GenBank/DDBJ whole genome shotgun (WGS) entry which is preliminary data.</text>
</comment>
<protein>
    <submittedName>
        <fullName evidence="1">Uncharacterized protein</fullName>
    </submittedName>
</protein>
<reference evidence="1 2" key="1">
    <citation type="journal article" date="2019" name="PLoS ONE">
        <title>Comparative genome analysis indicates high evolutionary potential of pathogenicity genes in Colletotrichum tanaceti.</title>
        <authorList>
            <person name="Lelwala R.V."/>
            <person name="Korhonen P.K."/>
            <person name="Young N.D."/>
            <person name="Scott J.B."/>
            <person name="Ades P.A."/>
            <person name="Gasser R.B."/>
            <person name="Taylor P.W.J."/>
        </authorList>
    </citation>
    <scope>NUCLEOTIDE SEQUENCE [LARGE SCALE GENOMIC DNA]</scope>
    <source>
        <strain evidence="1">BRIP57314</strain>
    </source>
</reference>
<evidence type="ECO:0000313" key="1">
    <source>
        <dbReference type="EMBL" id="TKW59946.1"/>
    </source>
</evidence>
<name>A0A4V6DKZ1_9PEZI</name>
<dbReference type="Proteomes" id="UP000310108">
    <property type="component" value="Unassembled WGS sequence"/>
</dbReference>
<proteinExistence type="predicted"/>
<evidence type="ECO:0000313" key="2">
    <source>
        <dbReference type="Proteomes" id="UP000310108"/>
    </source>
</evidence>
<keyword evidence="2" id="KW-1185">Reference proteome</keyword>
<sequence>MSSEERLTGQAALPASAGTGFSITNGIPPYIRDFPYSILALSLTRAPSYDYLRCTWGGRWWRLWVGRSARSIWTQQGTIPSSVGIVLWERLTWVSTNATKPPSLFGLVYHVLSLSARAVKVIRAPAGRLRSSLCMIQRIFAGAKWLQYPYFGSV</sequence>
<gene>
    <name evidence="1" type="ORF">CTA1_10018</name>
</gene>
<organism evidence="1 2">
    <name type="scientific">Colletotrichum tanaceti</name>
    <dbReference type="NCBI Taxonomy" id="1306861"/>
    <lineage>
        <taxon>Eukaryota</taxon>
        <taxon>Fungi</taxon>
        <taxon>Dikarya</taxon>
        <taxon>Ascomycota</taxon>
        <taxon>Pezizomycotina</taxon>
        <taxon>Sordariomycetes</taxon>
        <taxon>Hypocreomycetidae</taxon>
        <taxon>Glomerellales</taxon>
        <taxon>Glomerellaceae</taxon>
        <taxon>Colletotrichum</taxon>
        <taxon>Colletotrichum destructivum species complex</taxon>
    </lineage>
</organism>
<dbReference type="EMBL" id="PJEX01000003">
    <property type="protein sequence ID" value="TKW59946.1"/>
    <property type="molecule type" value="Genomic_DNA"/>
</dbReference>
<dbReference type="AlphaFoldDB" id="A0A4V6DKZ1"/>